<evidence type="ECO:0000313" key="2">
    <source>
        <dbReference type="Proteomes" id="UP000182993"/>
    </source>
</evidence>
<reference evidence="2" key="1">
    <citation type="submission" date="2016-06" db="EMBL/GenBank/DDBJ databases">
        <title>Whole genome sequencing of Thermus brockianus strain GE-1.</title>
        <authorList>
            <person name="Schaefers C."/>
            <person name="Blank S."/>
            <person name="Wiebusch S."/>
            <person name="Elleuche S."/>
            <person name="Antranikian G."/>
        </authorList>
    </citation>
    <scope>NUCLEOTIDE SEQUENCE [LARGE SCALE GENOMIC DNA]</scope>
    <source>
        <strain evidence="2">GE-1</strain>
    </source>
</reference>
<gene>
    <name evidence="1" type="ORF">A0O31_01620</name>
</gene>
<dbReference type="KEGG" id="tbc:A0O31_01620"/>
<proteinExistence type="predicted"/>
<dbReference type="RefSeq" id="WP_071677387.1">
    <property type="nucleotide sequence ID" value="NZ_CP016312.1"/>
</dbReference>
<sequence>MRKGRIYRVYKKRSPQDEGYVECQFCGVLVPLPLVRFSAFGGEEMCPGCKRREEEYRRKRYA</sequence>
<name>A0A1J0LU23_THEBO</name>
<protein>
    <submittedName>
        <fullName evidence="1">Uncharacterized protein</fullName>
    </submittedName>
</protein>
<dbReference type="STRING" id="56956.A0O31_01620"/>
<dbReference type="EMBL" id="CP016312">
    <property type="protein sequence ID" value="APD09728.1"/>
    <property type="molecule type" value="Genomic_DNA"/>
</dbReference>
<dbReference type="AlphaFoldDB" id="A0A1J0LU23"/>
<evidence type="ECO:0000313" key="1">
    <source>
        <dbReference type="EMBL" id="APD09728.1"/>
    </source>
</evidence>
<organism evidence="1 2">
    <name type="scientific">Thermus brockianus</name>
    <dbReference type="NCBI Taxonomy" id="56956"/>
    <lineage>
        <taxon>Bacteria</taxon>
        <taxon>Thermotogati</taxon>
        <taxon>Deinococcota</taxon>
        <taxon>Deinococci</taxon>
        <taxon>Thermales</taxon>
        <taxon>Thermaceae</taxon>
        <taxon>Thermus</taxon>
    </lineage>
</organism>
<accession>A0A1J0LU23</accession>
<dbReference type="Proteomes" id="UP000182993">
    <property type="component" value="Chromosome"/>
</dbReference>